<dbReference type="RefSeq" id="WP_146818818.1">
    <property type="nucleotide sequence ID" value="NZ_BJYD01000038.1"/>
</dbReference>
<evidence type="ECO:0000259" key="1">
    <source>
        <dbReference type="PROSITE" id="PS51186"/>
    </source>
</evidence>
<dbReference type="GO" id="GO:0016747">
    <property type="term" value="F:acyltransferase activity, transferring groups other than amino-acyl groups"/>
    <property type="evidence" value="ECO:0007669"/>
    <property type="project" value="InterPro"/>
</dbReference>
<dbReference type="EMBL" id="BJYD01000038">
    <property type="protein sequence ID" value="GEN55448.1"/>
    <property type="molecule type" value="Genomic_DNA"/>
</dbReference>
<proteinExistence type="predicted"/>
<dbReference type="Proteomes" id="UP000321886">
    <property type="component" value="Unassembled WGS sequence"/>
</dbReference>
<evidence type="ECO:0000313" key="2">
    <source>
        <dbReference type="EMBL" id="GEN55448.1"/>
    </source>
</evidence>
<dbReference type="CDD" id="cd04301">
    <property type="entry name" value="NAT_SF"/>
    <property type="match status" value="1"/>
</dbReference>
<evidence type="ECO:0000313" key="3">
    <source>
        <dbReference type="Proteomes" id="UP000321886"/>
    </source>
</evidence>
<organism evidence="2 3">
    <name type="scientific">Halobacillus faecis</name>
    <dbReference type="NCBI Taxonomy" id="360184"/>
    <lineage>
        <taxon>Bacteria</taxon>
        <taxon>Bacillati</taxon>
        <taxon>Bacillota</taxon>
        <taxon>Bacilli</taxon>
        <taxon>Bacillales</taxon>
        <taxon>Bacillaceae</taxon>
        <taxon>Halobacillus</taxon>
    </lineage>
</organism>
<name>A0A511WYF3_9BACI</name>
<dbReference type="AlphaFoldDB" id="A0A511WYF3"/>
<sequence length="110" mass="12847">MVWFIEQLQKEDLRYVVRMVRTSILNISPRFYNQEQLTAWADGVNNDPHLHQRFLNAYSLIAKDGDHHIIGFASLIGAHIDFLYVAADRQREGIATQLLYFLEEQAKKDV</sequence>
<dbReference type="OrthoDB" id="424368at2"/>
<keyword evidence="3" id="KW-1185">Reference proteome</keyword>
<feature type="domain" description="N-acetyltransferase" evidence="1">
    <location>
        <begin position="11"/>
        <end position="110"/>
    </location>
</feature>
<dbReference type="Gene3D" id="3.40.630.30">
    <property type="match status" value="1"/>
</dbReference>
<dbReference type="InterPro" id="IPR000182">
    <property type="entry name" value="GNAT_dom"/>
</dbReference>
<protein>
    <recommendedName>
        <fullName evidence="1">N-acetyltransferase domain-containing protein</fullName>
    </recommendedName>
</protein>
<dbReference type="PROSITE" id="PS51186">
    <property type="entry name" value="GNAT"/>
    <property type="match status" value="1"/>
</dbReference>
<dbReference type="Pfam" id="PF13673">
    <property type="entry name" value="Acetyltransf_10"/>
    <property type="match status" value="1"/>
</dbReference>
<gene>
    <name evidence="2" type="ORF">HFA01_37100</name>
</gene>
<dbReference type="InterPro" id="IPR016181">
    <property type="entry name" value="Acyl_CoA_acyltransferase"/>
</dbReference>
<reference evidence="2 3" key="1">
    <citation type="submission" date="2019-07" db="EMBL/GenBank/DDBJ databases">
        <title>Whole genome shotgun sequence of Halobacillus faecis NBRC 103569.</title>
        <authorList>
            <person name="Hosoyama A."/>
            <person name="Uohara A."/>
            <person name="Ohji S."/>
            <person name="Ichikawa N."/>
        </authorList>
    </citation>
    <scope>NUCLEOTIDE SEQUENCE [LARGE SCALE GENOMIC DNA]</scope>
    <source>
        <strain evidence="2 3">NBRC 103569</strain>
    </source>
</reference>
<dbReference type="SUPFAM" id="SSF55729">
    <property type="entry name" value="Acyl-CoA N-acyltransferases (Nat)"/>
    <property type="match status" value="1"/>
</dbReference>
<comment type="caution">
    <text evidence="2">The sequence shown here is derived from an EMBL/GenBank/DDBJ whole genome shotgun (WGS) entry which is preliminary data.</text>
</comment>
<accession>A0A511WYF3</accession>